<feature type="compositionally biased region" description="Polar residues" evidence="3">
    <location>
        <begin position="595"/>
        <end position="613"/>
    </location>
</feature>
<reference evidence="5 6" key="1">
    <citation type="journal article" date="2016" name="Genome Biol. Evol.">
        <title>Divergent and convergent evolution of fungal pathogenicity.</title>
        <authorList>
            <person name="Shang Y."/>
            <person name="Xiao G."/>
            <person name="Zheng P."/>
            <person name="Cen K."/>
            <person name="Zhan S."/>
            <person name="Wang C."/>
        </authorList>
    </citation>
    <scope>NUCLEOTIDE SEQUENCE [LARGE SCALE GENOMIC DNA]</scope>
    <source>
        <strain evidence="5 6">RCEF 264</strain>
    </source>
</reference>
<dbReference type="Pfam" id="PF00350">
    <property type="entry name" value="Dynamin_N"/>
    <property type="match status" value="1"/>
</dbReference>
<feature type="domain" description="GED" evidence="4">
    <location>
        <begin position="798"/>
        <end position="895"/>
    </location>
</feature>
<dbReference type="CDD" id="cd08771">
    <property type="entry name" value="DLP_1"/>
    <property type="match status" value="1"/>
</dbReference>
<feature type="region of interest" description="Disordered" evidence="3">
    <location>
        <begin position="1"/>
        <end position="57"/>
    </location>
</feature>
<evidence type="ECO:0000256" key="2">
    <source>
        <dbReference type="ARBA" id="ARBA00023134"/>
    </source>
</evidence>
<accession>A0A167PWK0</accession>
<dbReference type="PANTHER" id="PTHR11566">
    <property type="entry name" value="DYNAMIN"/>
    <property type="match status" value="1"/>
</dbReference>
<dbReference type="PANTHER" id="PTHR11566:SF131">
    <property type="entry name" value="GTPASE, PUTATIVE (AFU_ORTHOLOGUE AFUA_6G07630)-RELATED"/>
    <property type="match status" value="1"/>
</dbReference>
<dbReference type="PRINTS" id="PR00195">
    <property type="entry name" value="DYNAMIN"/>
</dbReference>
<organism evidence="5 6">
    <name type="scientific">Niveomyces insectorum RCEF 264</name>
    <dbReference type="NCBI Taxonomy" id="1081102"/>
    <lineage>
        <taxon>Eukaryota</taxon>
        <taxon>Fungi</taxon>
        <taxon>Dikarya</taxon>
        <taxon>Ascomycota</taxon>
        <taxon>Pezizomycotina</taxon>
        <taxon>Sordariomycetes</taxon>
        <taxon>Hypocreomycetidae</taxon>
        <taxon>Hypocreales</taxon>
        <taxon>Cordycipitaceae</taxon>
        <taxon>Niveomyces</taxon>
    </lineage>
</organism>
<dbReference type="GO" id="GO:0031623">
    <property type="term" value="P:receptor internalization"/>
    <property type="evidence" value="ECO:0007669"/>
    <property type="project" value="TreeGrafter"/>
</dbReference>
<dbReference type="GO" id="GO:0005886">
    <property type="term" value="C:plasma membrane"/>
    <property type="evidence" value="ECO:0007669"/>
    <property type="project" value="TreeGrafter"/>
</dbReference>
<dbReference type="SMART" id="SM00053">
    <property type="entry name" value="DYNc"/>
    <property type="match status" value="1"/>
</dbReference>
<name>A0A167PWK0_9HYPO</name>
<evidence type="ECO:0000313" key="6">
    <source>
        <dbReference type="Proteomes" id="UP000076874"/>
    </source>
</evidence>
<feature type="compositionally biased region" description="Low complexity" evidence="3">
    <location>
        <begin position="1"/>
        <end position="14"/>
    </location>
</feature>
<dbReference type="InterPro" id="IPR022812">
    <property type="entry name" value="Dynamin"/>
</dbReference>
<dbReference type="OrthoDB" id="5061070at2759"/>
<feature type="compositionally biased region" description="Basic and acidic residues" evidence="3">
    <location>
        <begin position="42"/>
        <end position="53"/>
    </location>
</feature>
<keyword evidence="6" id="KW-1185">Reference proteome</keyword>
<keyword evidence="2" id="KW-0342">GTP-binding</keyword>
<dbReference type="STRING" id="1081102.A0A167PWK0"/>
<feature type="region of interest" description="Disordered" evidence="3">
    <location>
        <begin position="577"/>
        <end position="613"/>
    </location>
</feature>
<keyword evidence="1" id="KW-0547">Nucleotide-binding</keyword>
<dbReference type="GO" id="GO:0005737">
    <property type="term" value="C:cytoplasm"/>
    <property type="evidence" value="ECO:0007669"/>
    <property type="project" value="TreeGrafter"/>
</dbReference>
<gene>
    <name evidence="5" type="ORF">SPI_07481</name>
</gene>
<protein>
    <submittedName>
        <fullName evidence="5">Dynamin family protein</fullName>
    </submittedName>
</protein>
<dbReference type="Pfam" id="PF01031">
    <property type="entry name" value="Dynamin_M"/>
    <property type="match status" value="1"/>
</dbReference>
<dbReference type="GO" id="GO:0005874">
    <property type="term" value="C:microtubule"/>
    <property type="evidence" value="ECO:0007669"/>
    <property type="project" value="TreeGrafter"/>
</dbReference>
<dbReference type="InterPro" id="IPR020850">
    <property type="entry name" value="GED_dom"/>
</dbReference>
<dbReference type="InterPro" id="IPR000375">
    <property type="entry name" value="Dynamin_stalk"/>
</dbReference>
<dbReference type="Proteomes" id="UP000076874">
    <property type="component" value="Unassembled WGS sequence"/>
</dbReference>
<dbReference type="EMBL" id="AZHD01000015">
    <property type="protein sequence ID" value="OAA57100.1"/>
    <property type="molecule type" value="Genomic_DNA"/>
</dbReference>
<evidence type="ECO:0000313" key="5">
    <source>
        <dbReference type="EMBL" id="OAA57100.1"/>
    </source>
</evidence>
<comment type="caution">
    <text evidence="5">The sequence shown here is derived from an EMBL/GenBank/DDBJ whole genome shotgun (WGS) entry which is preliminary data.</text>
</comment>
<evidence type="ECO:0000259" key="4">
    <source>
        <dbReference type="PROSITE" id="PS51388"/>
    </source>
</evidence>
<dbReference type="AlphaFoldDB" id="A0A167PWK0"/>
<dbReference type="Gene3D" id="1.20.120.1240">
    <property type="entry name" value="Dynamin, middle domain"/>
    <property type="match status" value="1"/>
</dbReference>
<proteinExistence type="predicted"/>
<dbReference type="GO" id="GO:0008017">
    <property type="term" value="F:microtubule binding"/>
    <property type="evidence" value="ECO:0007669"/>
    <property type="project" value="TreeGrafter"/>
</dbReference>
<dbReference type="InterPro" id="IPR045063">
    <property type="entry name" value="Dynamin_N"/>
</dbReference>
<evidence type="ECO:0000256" key="1">
    <source>
        <dbReference type="ARBA" id="ARBA00022741"/>
    </source>
</evidence>
<sequence>MDTSPPGTGTTVPVRPVPPTPTNNRESSGRFARSGAPSVTTRVERETLDGSHGDDDEPVLMEFRNIKSQSDDRLFGRLEAPVQANVSFVSHGFTAIGDKVKQLNDTLGELQSLGIQHVTNLPELVLVGDQSAGKSSLMSSFSGIYLPRSEGACTRCPVHIRLSDSQDGSWSCRISLQQDYEFRPPAQVTRANPFGPWFEQHRNVKDFANLGDPTKIEETLRWAQIATLNPSRDHGLYKPGTGEIWRRTQRVNAGEEIHEENEAAFSPNTVALNIHAPGLADLSFYDLPGVFTSAKRDEDQYLVQVVQNLTAKYISHQQAIILWAVPMNADPETSSTFSIIRAKKAQSRTIGIMTKADLLPPDPNASAQWTAMLRGEQHRVGHGYFMTARPIVTQNLIPDAILSQRDPARPADDLERQGAFEEAFFNKQLPGLANQEWRDCFKDFEDRCGVSRLAKFMSQQLGHEFAKCLPQIKERVTTKLLDVNRELSNLPDIPENPEVEVRRSLAEFASQREILNLKPRYFVKHESSPLLNRVDINGRIDLTHDDDSTSLQSASPAPTDARRRRFAEYLDGQQDSLLPVTPSKRARGEAAVKSEAQTDYSPGSQMFRSSQTRPPAKTLQAVRDIIASKSKPGMPGIVTEDVYNSLCMEAVKPWLGPLHRLVDKVYTLLDTKLYEILYDALGNLRERLIFKMALSILKKFLVDRLDSVRRTLLAHYNLETRKFFTLDSESLARHERAEAKILARHRHHHRMVAYLGDKGADRPPPRPWEEMAEEERLREEARMNQEAVKLGPDPFKAELDVCAYVRGYYLTASTRFIDTCTLHVFSGLVPDVIDTLSKWYIDTELGVFDGTTPQSFIDLMEEDAGTSEKRNALKEDRRRFELTMESIERLENSTQCVAN</sequence>
<dbReference type="GO" id="GO:0003924">
    <property type="term" value="F:GTPase activity"/>
    <property type="evidence" value="ECO:0007669"/>
    <property type="project" value="InterPro"/>
</dbReference>
<dbReference type="SUPFAM" id="SSF52540">
    <property type="entry name" value="P-loop containing nucleoside triphosphate hydrolases"/>
    <property type="match status" value="1"/>
</dbReference>
<dbReference type="PROSITE" id="PS51388">
    <property type="entry name" value="GED"/>
    <property type="match status" value="1"/>
</dbReference>
<dbReference type="GO" id="GO:0005525">
    <property type="term" value="F:GTP binding"/>
    <property type="evidence" value="ECO:0007669"/>
    <property type="project" value="InterPro"/>
</dbReference>
<dbReference type="InterPro" id="IPR027417">
    <property type="entry name" value="P-loop_NTPase"/>
</dbReference>
<dbReference type="InterPro" id="IPR001401">
    <property type="entry name" value="Dynamin_GTPase"/>
</dbReference>
<dbReference type="Gene3D" id="3.40.50.300">
    <property type="entry name" value="P-loop containing nucleotide triphosphate hydrolases"/>
    <property type="match status" value="1"/>
</dbReference>
<evidence type="ECO:0000256" key="3">
    <source>
        <dbReference type="SAM" id="MobiDB-lite"/>
    </source>
</evidence>